<dbReference type="GO" id="GO:0003700">
    <property type="term" value="F:DNA-binding transcription factor activity"/>
    <property type="evidence" value="ECO:0007669"/>
    <property type="project" value="InterPro"/>
</dbReference>
<dbReference type="InterPro" id="IPR009057">
    <property type="entry name" value="Homeodomain-like_sf"/>
</dbReference>
<comment type="caution">
    <text evidence="5">The sequence shown here is derived from an EMBL/GenBank/DDBJ whole genome shotgun (WGS) entry which is preliminary data.</text>
</comment>
<dbReference type="Pfam" id="PF20240">
    <property type="entry name" value="DUF6597"/>
    <property type="match status" value="1"/>
</dbReference>
<dbReference type="Proteomes" id="UP000640333">
    <property type="component" value="Unassembled WGS sequence"/>
</dbReference>
<name>A0A8J7FU45_9GAMM</name>
<evidence type="ECO:0000256" key="1">
    <source>
        <dbReference type="ARBA" id="ARBA00023015"/>
    </source>
</evidence>
<evidence type="ECO:0000256" key="2">
    <source>
        <dbReference type="ARBA" id="ARBA00023125"/>
    </source>
</evidence>
<keyword evidence="6" id="KW-1185">Reference proteome</keyword>
<feature type="domain" description="HTH araC/xylS-type" evidence="4">
    <location>
        <begin position="198"/>
        <end position="282"/>
    </location>
</feature>
<keyword evidence="3" id="KW-0804">Transcription</keyword>
<dbReference type="InterPro" id="IPR050204">
    <property type="entry name" value="AraC_XylS_family_regulators"/>
</dbReference>
<dbReference type="RefSeq" id="WP_193955232.1">
    <property type="nucleotide sequence ID" value="NZ_JADEYS010000029.1"/>
</dbReference>
<dbReference type="InterPro" id="IPR018060">
    <property type="entry name" value="HTH_AraC"/>
</dbReference>
<accession>A0A8J7FU45</accession>
<dbReference type="InterPro" id="IPR046532">
    <property type="entry name" value="DUF6597"/>
</dbReference>
<evidence type="ECO:0000313" key="5">
    <source>
        <dbReference type="EMBL" id="MBE9399537.1"/>
    </source>
</evidence>
<protein>
    <submittedName>
        <fullName evidence="5">AraC family transcriptional regulator</fullName>
    </submittedName>
</protein>
<dbReference type="SMART" id="SM00342">
    <property type="entry name" value="HTH_ARAC"/>
    <property type="match status" value="1"/>
</dbReference>
<dbReference type="Pfam" id="PF12833">
    <property type="entry name" value="HTH_18"/>
    <property type="match status" value="1"/>
</dbReference>
<sequence>MSVDARLASPIESHKTMGNTVATLSHINLTLHKPAAALHPFVKDYWFISGTAGTSPKTEYLPADTGCGITFNFGDSILMGETLTNQCCVVNGPNTRSMPLHLGSHVDALGIRFHPGMGYPFFQQPLTDFPEPIEPHSQLTLRLTLNHIYDQLAKAQHPSERTLLLDDWLLHHLTHSLSIQPDLTAALNWLEQQPQDPIANLPHHVDLGQRQLERVFKQWVGISPKQYHRIVRINTVRSSLRNQSHDIRLSDEAINAGYFDQAHMSREFKRVVGLTPGQYLKCLSKNETAPR</sequence>
<evidence type="ECO:0000313" key="6">
    <source>
        <dbReference type="Proteomes" id="UP000640333"/>
    </source>
</evidence>
<evidence type="ECO:0000259" key="4">
    <source>
        <dbReference type="PROSITE" id="PS01124"/>
    </source>
</evidence>
<dbReference type="PANTHER" id="PTHR46796">
    <property type="entry name" value="HTH-TYPE TRANSCRIPTIONAL ACTIVATOR RHAS-RELATED"/>
    <property type="match status" value="1"/>
</dbReference>
<dbReference type="PANTHER" id="PTHR46796:SF13">
    <property type="entry name" value="HTH-TYPE TRANSCRIPTIONAL ACTIVATOR RHAS"/>
    <property type="match status" value="1"/>
</dbReference>
<keyword evidence="2" id="KW-0238">DNA-binding</keyword>
<dbReference type="SUPFAM" id="SSF46689">
    <property type="entry name" value="Homeodomain-like"/>
    <property type="match status" value="1"/>
</dbReference>
<proteinExistence type="predicted"/>
<dbReference type="GO" id="GO:0043565">
    <property type="term" value="F:sequence-specific DNA binding"/>
    <property type="evidence" value="ECO:0007669"/>
    <property type="project" value="InterPro"/>
</dbReference>
<organism evidence="5 6">
    <name type="scientific">Pontibacterium sinense</name>
    <dbReference type="NCBI Taxonomy" id="2781979"/>
    <lineage>
        <taxon>Bacteria</taxon>
        <taxon>Pseudomonadati</taxon>
        <taxon>Pseudomonadota</taxon>
        <taxon>Gammaproteobacteria</taxon>
        <taxon>Oceanospirillales</taxon>
        <taxon>Oceanospirillaceae</taxon>
        <taxon>Pontibacterium</taxon>
    </lineage>
</organism>
<dbReference type="AlphaFoldDB" id="A0A8J7FU45"/>
<keyword evidence="1" id="KW-0805">Transcription regulation</keyword>
<dbReference type="Gene3D" id="1.10.10.60">
    <property type="entry name" value="Homeodomain-like"/>
    <property type="match status" value="1"/>
</dbReference>
<dbReference type="PROSITE" id="PS01124">
    <property type="entry name" value="HTH_ARAC_FAMILY_2"/>
    <property type="match status" value="1"/>
</dbReference>
<reference evidence="5" key="1">
    <citation type="submission" date="2020-10" db="EMBL/GenBank/DDBJ databases">
        <title>Bacterium isolated from coastal waters sediment.</title>
        <authorList>
            <person name="Chen R.-J."/>
            <person name="Lu D.-C."/>
            <person name="Zhu K.-L."/>
            <person name="Du Z.-J."/>
        </authorList>
    </citation>
    <scope>NUCLEOTIDE SEQUENCE</scope>
    <source>
        <strain evidence="5">N1Y112</strain>
    </source>
</reference>
<evidence type="ECO:0000256" key="3">
    <source>
        <dbReference type="ARBA" id="ARBA00023163"/>
    </source>
</evidence>
<gene>
    <name evidence="5" type="ORF">IOQ59_19925</name>
</gene>
<dbReference type="EMBL" id="JADEYS010000029">
    <property type="protein sequence ID" value="MBE9399537.1"/>
    <property type="molecule type" value="Genomic_DNA"/>
</dbReference>